<evidence type="ECO:0000256" key="1">
    <source>
        <dbReference type="ARBA" id="ARBA00022741"/>
    </source>
</evidence>
<dbReference type="AlphaFoldDB" id="A0A368DY98"/>
<evidence type="ECO:0000259" key="6">
    <source>
        <dbReference type="PROSITE" id="PS51192"/>
    </source>
</evidence>
<keyword evidence="1" id="KW-0547">Nucleotide-binding</keyword>
<dbReference type="PANTHER" id="PTHR12131">
    <property type="entry name" value="ATP-DEPENDENT RNA AND DNA HELICASE"/>
    <property type="match status" value="1"/>
</dbReference>
<dbReference type="Pfam" id="PF22527">
    <property type="entry name" value="DEXQc_Suv3"/>
    <property type="match status" value="1"/>
</dbReference>
<dbReference type="InterPro" id="IPR001650">
    <property type="entry name" value="Helicase_C-like"/>
</dbReference>
<dbReference type="SMART" id="SM00490">
    <property type="entry name" value="HELICc"/>
    <property type="match status" value="1"/>
</dbReference>
<feature type="domain" description="Helicase C-terminal" evidence="7">
    <location>
        <begin position="159"/>
        <end position="317"/>
    </location>
</feature>
<name>A0A368DY98_9PROT</name>
<organism evidence="8 9">
    <name type="scientific">PS1 clade bacterium</name>
    <dbReference type="NCBI Taxonomy" id="2175152"/>
    <lineage>
        <taxon>Bacteria</taxon>
        <taxon>Pseudomonadati</taxon>
        <taxon>Pseudomonadota</taxon>
        <taxon>Alphaproteobacteria</taxon>
        <taxon>PS1 clade</taxon>
    </lineage>
</organism>
<sequence>MSSFSSHASSPVTAVLGPTNTGKTHLAIERMLGYETGMIGFPLRLLAREVYDRVVKLKGAGQVALITGEEKILPPDPAYYICTVEAMPISKSVDFMAIDEIQLAADAERGHIFTDRLLHARGNQETMLLGAATMVPMIKQLLPKAHIISRPRLSTLSYAGSKKLSRLPRRTAITSFSVDSVYAIAEIVRQQKGGAAVVMGALSPRTRNAQVDMYQSGEVDFMVATDAIGMGLNMDVDHVAFAQTRKFDGRNHRELVAAELAQVAGRAGRHIADGTFGVTGEMPAFDETLVEQIENNTFEPIRRLMWRNPNLDFSSVEALKISLEAPPPTRGLIRVPITIDMQSLNMMTSDPSIKDRAEDENSIRLLWEVAQIPDFRKTIIGEHASILGDIFLFLSGDQAILPANWIEERIARCDRTDGDLDTLGSRLAHIRTWTYVTQKNGWVENQRQWQAQARQVEDKLSDALHQGLMKQFVDTRSSILLKRLQGRDEAEAEIDAVGDVHVEGEYAGRIEGLHFTKDNRMTNSPPRTVRAAIEKVVGQELRNRASELAACPDDELKLTEQGEIFWHQSCIAKLVAGRDLLSPDIKLLADESLVGAPRNQIEARLAAFVRHYLDKLLEPLITMKNEESLNGLARGLAFQIVEHGGHIPRANIAETLSDMDQTARAGLRKLGLRFGTYDIFMPALLKPGPARGLAMLWSYFNKRKPGEDLALAPGPGLTSCMRESDLPDGFYRSLGFRVYGKRAIRLDMLERLADLIRKAIEGNDKGNEFEITADMVSLMGCSRDEMADILRGLGYGSKPKPQEEPQLSKEDTNNQPANNKEGEEFTLEDTGAEEHSAQTVAHLWYPKKRPTRKTKPVHKTQSKKPADKKAAHQTAKRRHKSTSNKTSNKNYEKKIDPNSPFAVLQILKDNNK</sequence>
<dbReference type="GO" id="GO:0005524">
    <property type="term" value="F:ATP binding"/>
    <property type="evidence" value="ECO:0007669"/>
    <property type="project" value="UniProtKB-KW"/>
</dbReference>
<proteinExistence type="predicted"/>
<evidence type="ECO:0000256" key="5">
    <source>
        <dbReference type="SAM" id="MobiDB-lite"/>
    </source>
</evidence>
<comment type="caution">
    <text evidence="8">The sequence shown here is derived from an EMBL/GenBank/DDBJ whole genome shotgun (WGS) entry which is preliminary data.</text>
</comment>
<keyword evidence="2" id="KW-0378">Hydrolase</keyword>
<feature type="compositionally biased region" description="Basic and acidic residues" evidence="5">
    <location>
        <begin position="800"/>
        <end position="812"/>
    </location>
</feature>
<dbReference type="PANTHER" id="PTHR12131:SF1">
    <property type="entry name" value="ATP-DEPENDENT RNA HELICASE SUPV3L1, MITOCHONDRIAL-RELATED"/>
    <property type="match status" value="1"/>
</dbReference>
<dbReference type="InterPro" id="IPR014001">
    <property type="entry name" value="Helicase_ATP-bd"/>
</dbReference>
<keyword evidence="4" id="KW-0067">ATP-binding</keyword>
<evidence type="ECO:0000259" key="7">
    <source>
        <dbReference type="PROSITE" id="PS51194"/>
    </source>
</evidence>
<dbReference type="GO" id="GO:0016787">
    <property type="term" value="F:hydrolase activity"/>
    <property type="evidence" value="ECO:0007669"/>
    <property type="project" value="UniProtKB-KW"/>
</dbReference>
<evidence type="ECO:0000256" key="2">
    <source>
        <dbReference type="ARBA" id="ARBA00022801"/>
    </source>
</evidence>
<dbReference type="GO" id="GO:0004386">
    <property type="term" value="F:helicase activity"/>
    <property type="evidence" value="ECO:0007669"/>
    <property type="project" value="UniProtKB-KW"/>
</dbReference>
<dbReference type="InterPro" id="IPR055206">
    <property type="entry name" value="DEXQc_SUV3"/>
</dbReference>
<evidence type="ECO:0000256" key="4">
    <source>
        <dbReference type="ARBA" id="ARBA00022840"/>
    </source>
</evidence>
<evidence type="ECO:0000313" key="9">
    <source>
        <dbReference type="Proteomes" id="UP000252132"/>
    </source>
</evidence>
<gene>
    <name evidence="8" type="ORF">DBW69_04775</name>
</gene>
<feature type="domain" description="Helicase ATP-binding" evidence="6">
    <location>
        <begin position="4"/>
        <end position="152"/>
    </location>
</feature>
<dbReference type="EMBL" id="QOQF01000016">
    <property type="protein sequence ID" value="RCL76832.1"/>
    <property type="molecule type" value="Genomic_DNA"/>
</dbReference>
<reference evidence="8 9" key="1">
    <citation type="journal article" date="2018" name="Microbiome">
        <title>Fine metagenomic profile of the Mediterranean stratified and mixed water columns revealed by assembly and recruitment.</title>
        <authorList>
            <person name="Haro-Moreno J.M."/>
            <person name="Lopez-Perez M."/>
            <person name="De La Torre J.R."/>
            <person name="Picazo A."/>
            <person name="Camacho A."/>
            <person name="Rodriguez-Valera F."/>
        </authorList>
    </citation>
    <scope>NUCLEOTIDE SEQUENCE [LARGE SCALE GENOMIC DNA]</scope>
    <source>
        <strain evidence="8">MED-G55</strain>
    </source>
</reference>
<dbReference type="PROSITE" id="PS51194">
    <property type="entry name" value="HELICASE_CTER"/>
    <property type="match status" value="1"/>
</dbReference>
<dbReference type="PROSITE" id="PS51192">
    <property type="entry name" value="HELICASE_ATP_BIND_1"/>
    <property type="match status" value="1"/>
</dbReference>
<feature type="region of interest" description="Disordered" evidence="5">
    <location>
        <begin position="792"/>
        <end position="912"/>
    </location>
</feature>
<evidence type="ECO:0000313" key="8">
    <source>
        <dbReference type="EMBL" id="RCL76832.1"/>
    </source>
</evidence>
<dbReference type="Gene3D" id="3.40.50.300">
    <property type="entry name" value="P-loop containing nucleotide triphosphate hydrolases"/>
    <property type="match status" value="2"/>
</dbReference>
<feature type="compositionally biased region" description="Basic residues" evidence="5">
    <location>
        <begin position="845"/>
        <end position="862"/>
    </location>
</feature>
<protein>
    <submittedName>
        <fullName evidence="8">ATP-dependent helicase</fullName>
    </submittedName>
</protein>
<dbReference type="Proteomes" id="UP000252132">
    <property type="component" value="Unassembled WGS sequence"/>
</dbReference>
<dbReference type="SUPFAM" id="SSF52540">
    <property type="entry name" value="P-loop containing nucleoside triphosphate hydrolases"/>
    <property type="match status" value="2"/>
</dbReference>
<dbReference type="Pfam" id="PF00271">
    <property type="entry name" value="Helicase_C"/>
    <property type="match status" value="1"/>
</dbReference>
<keyword evidence="3 8" id="KW-0347">Helicase</keyword>
<dbReference type="InterPro" id="IPR027417">
    <property type="entry name" value="P-loop_NTPase"/>
</dbReference>
<evidence type="ECO:0000256" key="3">
    <source>
        <dbReference type="ARBA" id="ARBA00022806"/>
    </source>
</evidence>
<dbReference type="InterPro" id="IPR050699">
    <property type="entry name" value="RNA-DNA_Helicase"/>
</dbReference>
<accession>A0A368DY98</accession>